<protein>
    <submittedName>
        <fullName evidence="3">Uncharacterized protein</fullName>
    </submittedName>
</protein>
<feature type="transmembrane region" description="Helical" evidence="2">
    <location>
        <begin position="41"/>
        <end position="62"/>
    </location>
</feature>
<reference evidence="4" key="1">
    <citation type="submission" date="2023-07" db="EMBL/GenBank/DDBJ databases">
        <title>30 novel species of actinomycetes from the DSMZ collection.</title>
        <authorList>
            <person name="Nouioui I."/>
        </authorList>
    </citation>
    <scope>NUCLEOTIDE SEQUENCE [LARGE SCALE GENOMIC DNA]</scope>
    <source>
        <strain evidence="4">DSM 44915</strain>
    </source>
</reference>
<sequence>LEGVGRMEIRHEAVTDPRGVNWTVRRKWMSGPDTAGDSDGVIGTVFTAVVLLVFLAWPFWFVAKFLGVPWTIVIERDGREVGTERVKGWRASERRMDEIRRNILTSGVSQQNPPYPPSRQADRQTSSGYWYR</sequence>
<feature type="compositionally biased region" description="Polar residues" evidence="1">
    <location>
        <begin position="123"/>
        <end position="132"/>
    </location>
</feature>
<keyword evidence="2" id="KW-0812">Transmembrane</keyword>
<keyword evidence="4" id="KW-1185">Reference proteome</keyword>
<name>A0ABU2K1E2_9ACTN</name>
<evidence type="ECO:0000256" key="1">
    <source>
        <dbReference type="SAM" id="MobiDB-lite"/>
    </source>
</evidence>
<evidence type="ECO:0000313" key="4">
    <source>
        <dbReference type="Proteomes" id="UP001183410"/>
    </source>
</evidence>
<dbReference type="Proteomes" id="UP001183410">
    <property type="component" value="Unassembled WGS sequence"/>
</dbReference>
<evidence type="ECO:0000313" key="3">
    <source>
        <dbReference type="EMBL" id="MDT0271075.1"/>
    </source>
</evidence>
<evidence type="ECO:0000256" key="2">
    <source>
        <dbReference type="SAM" id="Phobius"/>
    </source>
</evidence>
<proteinExistence type="predicted"/>
<keyword evidence="2" id="KW-1133">Transmembrane helix</keyword>
<gene>
    <name evidence="3" type="ORF">RM844_32880</name>
</gene>
<dbReference type="EMBL" id="JAVREO010000216">
    <property type="protein sequence ID" value="MDT0271075.1"/>
    <property type="molecule type" value="Genomic_DNA"/>
</dbReference>
<comment type="caution">
    <text evidence="3">The sequence shown here is derived from an EMBL/GenBank/DDBJ whole genome shotgun (WGS) entry which is preliminary data.</text>
</comment>
<keyword evidence="2" id="KW-0472">Membrane</keyword>
<organism evidence="3 4">
    <name type="scientific">Streptomyces chisholmiae</name>
    <dbReference type="NCBI Taxonomy" id="3075540"/>
    <lineage>
        <taxon>Bacteria</taxon>
        <taxon>Bacillati</taxon>
        <taxon>Actinomycetota</taxon>
        <taxon>Actinomycetes</taxon>
        <taxon>Kitasatosporales</taxon>
        <taxon>Streptomycetaceae</taxon>
        <taxon>Streptomyces</taxon>
    </lineage>
</organism>
<accession>A0ABU2K1E2</accession>
<feature type="non-terminal residue" evidence="3">
    <location>
        <position position="1"/>
    </location>
</feature>
<feature type="region of interest" description="Disordered" evidence="1">
    <location>
        <begin position="105"/>
        <end position="132"/>
    </location>
</feature>
<dbReference type="RefSeq" id="WP_311671088.1">
    <property type="nucleotide sequence ID" value="NZ_JAVREO010000216.1"/>
</dbReference>